<organism evidence="8 9">
    <name type="scientific">SAR92 clade bacterium H455</name>
    <dbReference type="NCBI Taxonomy" id="2974818"/>
    <lineage>
        <taxon>Bacteria</taxon>
        <taxon>Pseudomonadati</taxon>
        <taxon>Pseudomonadota</taxon>
        <taxon>Gammaproteobacteria</taxon>
        <taxon>Cellvibrionales</taxon>
        <taxon>Porticoccaceae</taxon>
        <taxon>SAR92 clade</taxon>
    </lineage>
</organism>
<evidence type="ECO:0000256" key="2">
    <source>
        <dbReference type="ARBA" id="ARBA00006577"/>
    </source>
</evidence>
<evidence type="ECO:0000256" key="6">
    <source>
        <dbReference type="RuleBase" id="RU003915"/>
    </source>
</evidence>
<keyword evidence="4 5" id="KW-0413">Isomerase</keyword>
<dbReference type="PROSITE" id="PS50059">
    <property type="entry name" value="FKBP_PPIASE"/>
    <property type="match status" value="1"/>
</dbReference>
<dbReference type="Proteomes" id="UP001059934">
    <property type="component" value="Chromosome"/>
</dbReference>
<keyword evidence="9" id="KW-1185">Reference proteome</keyword>
<dbReference type="InterPro" id="IPR048261">
    <property type="entry name" value="SlpA/SlyD-like_ins_sf"/>
</dbReference>
<protein>
    <recommendedName>
        <fullName evidence="6">Peptidyl-prolyl cis-trans isomerase</fullName>
        <ecNumber evidence="6">5.2.1.8</ecNumber>
    </recommendedName>
</protein>
<dbReference type="EMBL" id="CP103416">
    <property type="protein sequence ID" value="UVW34440.1"/>
    <property type="molecule type" value="Genomic_DNA"/>
</dbReference>
<evidence type="ECO:0000313" key="9">
    <source>
        <dbReference type="Proteomes" id="UP001059934"/>
    </source>
</evidence>
<dbReference type="Pfam" id="PF00254">
    <property type="entry name" value="FKBP_C"/>
    <property type="match status" value="1"/>
</dbReference>
<dbReference type="EC" id="5.2.1.8" evidence="6"/>
<dbReference type="PANTHER" id="PTHR47861:SF4">
    <property type="entry name" value="FKBP-TYPE 16 KDA PEPTIDYL-PROLYL CIS-TRANS ISOMERASE"/>
    <property type="match status" value="1"/>
</dbReference>
<dbReference type="Gene3D" id="3.10.50.40">
    <property type="match status" value="1"/>
</dbReference>
<feature type="domain" description="PPIase FKBP-type" evidence="7">
    <location>
        <begin position="8"/>
        <end position="97"/>
    </location>
</feature>
<dbReference type="InterPro" id="IPR001179">
    <property type="entry name" value="PPIase_FKBP_dom"/>
</dbReference>
<dbReference type="PANTHER" id="PTHR47861">
    <property type="entry name" value="FKBP-TYPE PEPTIDYL-PROLYL CIS-TRANS ISOMERASE SLYD"/>
    <property type="match status" value="1"/>
</dbReference>
<gene>
    <name evidence="8" type="ORF">NYF23_10505</name>
</gene>
<reference evidence="8" key="1">
    <citation type="submission" date="2022-08" db="EMBL/GenBank/DDBJ databases">
        <title>Catabolic pathway analysis in culturable SAR92 clade bacteria reveals their overlooked roles in DMSP degradation in coastal seas.</title>
        <authorList>
            <person name="He X."/>
            <person name="Zhang X."/>
            <person name="Zhang Y."/>
        </authorList>
    </citation>
    <scope>NUCLEOTIDE SEQUENCE</scope>
    <source>
        <strain evidence="8">H455</strain>
    </source>
</reference>
<evidence type="ECO:0000259" key="7">
    <source>
        <dbReference type="PROSITE" id="PS50059"/>
    </source>
</evidence>
<comment type="catalytic activity">
    <reaction evidence="1 5 6">
        <text>[protein]-peptidylproline (omega=180) = [protein]-peptidylproline (omega=0)</text>
        <dbReference type="Rhea" id="RHEA:16237"/>
        <dbReference type="Rhea" id="RHEA-COMP:10747"/>
        <dbReference type="Rhea" id="RHEA-COMP:10748"/>
        <dbReference type="ChEBI" id="CHEBI:83833"/>
        <dbReference type="ChEBI" id="CHEBI:83834"/>
        <dbReference type="EC" id="5.2.1.8"/>
    </reaction>
</comment>
<dbReference type="Gene3D" id="2.40.10.330">
    <property type="match status" value="1"/>
</dbReference>
<evidence type="ECO:0000256" key="5">
    <source>
        <dbReference type="PROSITE-ProRule" id="PRU00277"/>
    </source>
</evidence>
<evidence type="ECO:0000256" key="3">
    <source>
        <dbReference type="ARBA" id="ARBA00023110"/>
    </source>
</evidence>
<evidence type="ECO:0000313" key="8">
    <source>
        <dbReference type="EMBL" id="UVW34440.1"/>
    </source>
</evidence>
<keyword evidence="3 5" id="KW-0697">Rotamase</keyword>
<sequence>MSIPIDTGTTVTLHFALALEDGAVVDSNFEGKPATFSIGDGSLLPGFEETLFGLRATDEREFLVPPEKAFGQHNEQNVQVVAMDNFDALEIEIGAMFSFQNGDGELPGVIADIVDGEVMVDFNHPLASKNIVFQVKIVDVVPENLH</sequence>
<dbReference type="SUPFAM" id="SSF54534">
    <property type="entry name" value="FKBP-like"/>
    <property type="match status" value="1"/>
</dbReference>
<dbReference type="GO" id="GO:0016853">
    <property type="term" value="F:isomerase activity"/>
    <property type="evidence" value="ECO:0007669"/>
    <property type="project" value="UniProtKB-KW"/>
</dbReference>
<proteinExistence type="inferred from homology"/>
<comment type="similarity">
    <text evidence="2 6">Belongs to the FKBP-type PPIase family.</text>
</comment>
<evidence type="ECO:0000256" key="4">
    <source>
        <dbReference type="ARBA" id="ARBA00023235"/>
    </source>
</evidence>
<accession>A0ABY5TM74</accession>
<dbReference type="InterPro" id="IPR046357">
    <property type="entry name" value="PPIase_dom_sf"/>
</dbReference>
<name>A0ABY5TM74_9GAMM</name>
<evidence type="ECO:0000256" key="1">
    <source>
        <dbReference type="ARBA" id="ARBA00000971"/>
    </source>
</evidence>